<dbReference type="InterPro" id="IPR027443">
    <property type="entry name" value="IPNS-like_sf"/>
</dbReference>
<comment type="caution">
    <text evidence="4">The sequence shown here is derived from an EMBL/GenBank/DDBJ whole genome shotgun (WGS) entry which is preliminary data.</text>
</comment>
<dbReference type="PANTHER" id="PTHR47990">
    <property type="entry name" value="2-OXOGLUTARATE (2OG) AND FE(II)-DEPENDENT OXYGENASE SUPERFAMILY PROTEIN-RELATED"/>
    <property type="match status" value="1"/>
</dbReference>
<evidence type="ECO:0000256" key="1">
    <source>
        <dbReference type="ARBA" id="ARBA00008056"/>
    </source>
</evidence>
<evidence type="ECO:0000313" key="4">
    <source>
        <dbReference type="EMBL" id="KAJ9634162.1"/>
    </source>
</evidence>
<dbReference type="PRINTS" id="PR00682">
    <property type="entry name" value="IPNSYNTHASE"/>
</dbReference>
<dbReference type="EMBL" id="JAPDRN010000040">
    <property type="protein sequence ID" value="KAJ9634162.1"/>
    <property type="molecule type" value="Genomic_DNA"/>
</dbReference>
<evidence type="ECO:0000313" key="5">
    <source>
        <dbReference type="Proteomes" id="UP001172681"/>
    </source>
</evidence>
<reference evidence="4" key="1">
    <citation type="submission" date="2022-10" db="EMBL/GenBank/DDBJ databases">
        <title>Culturing micro-colonial fungi from biological soil crusts in the Mojave desert and describing Neophaeococcomyces mojavensis, and introducing the new genera and species Taxawa tesnikishii.</title>
        <authorList>
            <person name="Kurbessoian T."/>
            <person name="Stajich J.E."/>
        </authorList>
    </citation>
    <scope>NUCLEOTIDE SEQUENCE</scope>
    <source>
        <strain evidence="4">TK_35</strain>
    </source>
</reference>
<dbReference type="GO" id="GO:0046872">
    <property type="term" value="F:metal ion binding"/>
    <property type="evidence" value="ECO:0007669"/>
    <property type="project" value="UniProtKB-KW"/>
</dbReference>
<dbReference type="GO" id="GO:0016491">
    <property type="term" value="F:oxidoreductase activity"/>
    <property type="evidence" value="ECO:0007669"/>
    <property type="project" value="UniProtKB-KW"/>
</dbReference>
<dbReference type="Pfam" id="PF14226">
    <property type="entry name" value="DIOX_N"/>
    <property type="match status" value="1"/>
</dbReference>
<protein>
    <recommendedName>
        <fullName evidence="3">Fe2OG dioxygenase domain-containing protein</fullName>
    </recommendedName>
</protein>
<evidence type="ECO:0000259" key="3">
    <source>
        <dbReference type="PROSITE" id="PS51471"/>
    </source>
</evidence>
<dbReference type="InterPro" id="IPR044861">
    <property type="entry name" value="IPNS-like_FE2OG_OXY"/>
</dbReference>
<feature type="domain" description="Fe2OG dioxygenase" evidence="3">
    <location>
        <begin position="198"/>
        <end position="302"/>
    </location>
</feature>
<sequence>MIQTLAHTVEAEYHVGSVKLQATPRPPPVIDFSPFYEGDDNIKADLVQQVKAACLEKGFFQITGHGISEDLQQAMLEQSRDLFSLPTEQKQKYDQANHPNRLGYERLRAQNFEGKTAGDLKEGFFFGRSLPQNHPYVQEGRLHCGQNVYPSEMQDQDRFQKTIDQYHQAMTCLAEDILRVIAMTLDLDRSYFDEFCQEPVSVLRLLHYPPQAVDASEDERGIGAHTDFGTVTILLQDDVGGLQVFDTPTKTWIDVKPTPGALVVNLGSVMMRWSNDTYVANLHRVINKNGRERYSIPFFYSGNPEFLIDCLPGCGDYCSSSSSSSSSSSGCQSKYPPIKVQDWISGRHKNTFSEAKGLEELHKLAKIA</sequence>
<keyword evidence="2" id="KW-0560">Oxidoreductase</keyword>
<gene>
    <name evidence="4" type="ORF">H2204_006493</name>
</gene>
<organism evidence="4 5">
    <name type="scientific">Knufia peltigerae</name>
    <dbReference type="NCBI Taxonomy" id="1002370"/>
    <lineage>
        <taxon>Eukaryota</taxon>
        <taxon>Fungi</taxon>
        <taxon>Dikarya</taxon>
        <taxon>Ascomycota</taxon>
        <taxon>Pezizomycotina</taxon>
        <taxon>Eurotiomycetes</taxon>
        <taxon>Chaetothyriomycetidae</taxon>
        <taxon>Chaetothyriales</taxon>
        <taxon>Trichomeriaceae</taxon>
        <taxon>Knufia</taxon>
    </lineage>
</organism>
<proteinExistence type="inferred from homology"/>
<keyword evidence="2" id="KW-0479">Metal-binding</keyword>
<evidence type="ECO:0000256" key="2">
    <source>
        <dbReference type="RuleBase" id="RU003682"/>
    </source>
</evidence>
<dbReference type="Pfam" id="PF03171">
    <property type="entry name" value="2OG-FeII_Oxy"/>
    <property type="match status" value="1"/>
</dbReference>
<dbReference type="InterPro" id="IPR005123">
    <property type="entry name" value="Oxoglu/Fe-dep_dioxygenase_dom"/>
</dbReference>
<comment type="similarity">
    <text evidence="1 2">Belongs to the iron/ascorbate-dependent oxidoreductase family.</text>
</comment>
<dbReference type="SUPFAM" id="SSF51197">
    <property type="entry name" value="Clavaminate synthase-like"/>
    <property type="match status" value="1"/>
</dbReference>
<dbReference type="Proteomes" id="UP001172681">
    <property type="component" value="Unassembled WGS sequence"/>
</dbReference>
<name>A0AA39CWM7_9EURO</name>
<dbReference type="InterPro" id="IPR050231">
    <property type="entry name" value="Iron_ascorbate_oxido_reductase"/>
</dbReference>
<dbReference type="PROSITE" id="PS51471">
    <property type="entry name" value="FE2OG_OXY"/>
    <property type="match status" value="1"/>
</dbReference>
<keyword evidence="5" id="KW-1185">Reference proteome</keyword>
<dbReference type="AlphaFoldDB" id="A0AA39CWM7"/>
<dbReference type="Gene3D" id="2.60.120.330">
    <property type="entry name" value="B-lactam Antibiotic, Isopenicillin N Synthase, Chain"/>
    <property type="match status" value="1"/>
</dbReference>
<dbReference type="InterPro" id="IPR026992">
    <property type="entry name" value="DIOX_N"/>
</dbReference>
<accession>A0AA39CWM7</accession>
<keyword evidence="2" id="KW-0408">Iron</keyword>
<dbReference type="GO" id="GO:0044283">
    <property type="term" value="P:small molecule biosynthetic process"/>
    <property type="evidence" value="ECO:0007669"/>
    <property type="project" value="UniProtKB-ARBA"/>
</dbReference>